<proteinExistence type="predicted"/>
<dbReference type="OrthoDB" id="7021192at2"/>
<organism evidence="6 7">
    <name type="scientific">Telmatospirillum siberiense</name>
    <dbReference type="NCBI Taxonomy" id="382514"/>
    <lineage>
        <taxon>Bacteria</taxon>
        <taxon>Pseudomonadati</taxon>
        <taxon>Pseudomonadota</taxon>
        <taxon>Alphaproteobacteria</taxon>
        <taxon>Rhodospirillales</taxon>
        <taxon>Rhodospirillaceae</taxon>
        <taxon>Telmatospirillum</taxon>
    </lineage>
</organism>
<keyword evidence="1" id="KW-1003">Cell membrane</keyword>
<dbReference type="EMBL" id="PIUM01000036">
    <property type="protein sequence ID" value="PKU22176.1"/>
    <property type="molecule type" value="Genomic_DNA"/>
</dbReference>
<dbReference type="Proteomes" id="UP000233293">
    <property type="component" value="Unassembled WGS sequence"/>
</dbReference>
<feature type="transmembrane region" description="Helical" evidence="5">
    <location>
        <begin position="45"/>
        <end position="62"/>
    </location>
</feature>
<dbReference type="Pfam" id="PF07869">
    <property type="entry name" value="DUF1656"/>
    <property type="match status" value="1"/>
</dbReference>
<evidence type="ECO:0000313" key="7">
    <source>
        <dbReference type="Proteomes" id="UP000233293"/>
    </source>
</evidence>
<comment type="caution">
    <text evidence="6">The sequence shown here is derived from an EMBL/GenBank/DDBJ whole genome shotgun (WGS) entry which is preliminary data.</text>
</comment>
<keyword evidence="7" id="KW-1185">Reference proteome</keyword>
<feature type="transmembrane region" description="Helical" evidence="5">
    <location>
        <begin position="12"/>
        <end position="33"/>
    </location>
</feature>
<name>A0A2N3PP64_9PROT</name>
<reference evidence="7" key="1">
    <citation type="submission" date="2017-12" db="EMBL/GenBank/DDBJ databases">
        <title>Draft genome sequence of Telmatospirillum siberiense 26-4b1T, an acidotolerant peatland alphaproteobacterium potentially involved in sulfur cycling.</title>
        <authorList>
            <person name="Hausmann B."/>
            <person name="Pjevac P."/>
            <person name="Schreck K."/>
            <person name="Herbold C.W."/>
            <person name="Daims H."/>
            <person name="Wagner M."/>
            <person name="Pester M."/>
            <person name="Loy A."/>
        </authorList>
    </citation>
    <scope>NUCLEOTIDE SEQUENCE [LARGE SCALE GENOMIC DNA]</scope>
    <source>
        <strain evidence="7">26-4b1</strain>
    </source>
</reference>
<sequence>MSKEAELAGVYFSPFVIELLIAAVALLSLRWLLARMGLLSRVWHLGLFEISLFVMILCVVVYQ</sequence>
<evidence type="ECO:0000256" key="1">
    <source>
        <dbReference type="ARBA" id="ARBA00022475"/>
    </source>
</evidence>
<evidence type="ECO:0000313" key="6">
    <source>
        <dbReference type="EMBL" id="PKU22176.1"/>
    </source>
</evidence>
<evidence type="ECO:0000256" key="3">
    <source>
        <dbReference type="ARBA" id="ARBA00022989"/>
    </source>
</evidence>
<evidence type="ECO:0000256" key="4">
    <source>
        <dbReference type="ARBA" id="ARBA00023136"/>
    </source>
</evidence>
<keyword evidence="4 5" id="KW-0472">Membrane</keyword>
<dbReference type="AlphaFoldDB" id="A0A2N3PP64"/>
<gene>
    <name evidence="6" type="ORF">CWS72_22715</name>
</gene>
<evidence type="ECO:0000256" key="5">
    <source>
        <dbReference type="SAM" id="Phobius"/>
    </source>
</evidence>
<evidence type="ECO:0000256" key="2">
    <source>
        <dbReference type="ARBA" id="ARBA00022692"/>
    </source>
</evidence>
<accession>A0A2N3PP64</accession>
<protein>
    <submittedName>
        <fullName evidence="6">DUF1656 domain-containing protein</fullName>
    </submittedName>
</protein>
<dbReference type="InterPro" id="IPR012451">
    <property type="entry name" value="DUF1656"/>
</dbReference>
<keyword evidence="3 5" id="KW-1133">Transmembrane helix</keyword>
<keyword evidence="2 5" id="KW-0812">Transmembrane</keyword>
<dbReference type="RefSeq" id="WP_101252944.1">
    <property type="nucleotide sequence ID" value="NZ_PIUM01000036.1"/>
</dbReference>